<dbReference type="AlphaFoldDB" id="A0A437J7K4"/>
<organism evidence="2 3">
    <name type="scientific">Sphingobium algorifonticola</name>
    <dbReference type="NCBI Taxonomy" id="2008318"/>
    <lineage>
        <taxon>Bacteria</taxon>
        <taxon>Pseudomonadati</taxon>
        <taxon>Pseudomonadota</taxon>
        <taxon>Alphaproteobacteria</taxon>
        <taxon>Sphingomonadales</taxon>
        <taxon>Sphingomonadaceae</taxon>
        <taxon>Sphingobium</taxon>
    </lineage>
</organism>
<protein>
    <recommendedName>
        <fullName evidence="4">Homogentisate 1,2-dioxygenase</fullName>
    </recommendedName>
</protein>
<dbReference type="OrthoDB" id="7376020at2"/>
<evidence type="ECO:0000313" key="2">
    <source>
        <dbReference type="EMBL" id="RVT41152.1"/>
    </source>
</evidence>
<dbReference type="Proteomes" id="UP000282977">
    <property type="component" value="Unassembled WGS sequence"/>
</dbReference>
<dbReference type="EMBL" id="RZUL01000003">
    <property type="protein sequence ID" value="RVT41152.1"/>
    <property type="molecule type" value="Genomic_DNA"/>
</dbReference>
<accession>A0A437J7K4</accession>
<evidence type="ECO:0000313" key="3">
    <source>
        <dbReference type="Proteomes" id="UP000282977"/>
    </source>
</evidence>
<feature type="signal peptide" evidence="1">
    <location>
        <begin position="1"/>
        <end position="21"/>
    </location>
</feature>
<feature type="chain" id="PRO_5019503786" description="Homogentisate 1,2-dioxygenase" evidence="1">
    <location>
        <begin position="22"/>
        <end position="172"/>
    </location>
</feature>
<proteinExistence type="predicted"/>
<keyword evidence="1" id="KW-0732">Signal</keyword>
<keyword evidence="3" id="KW-1185">Reference proteome</keyword>
<evidence type="ECO:0008006" key="4">
    <source>
        <dbReference type="Google" id="ProtNLM"/>
    </source>
</evidence>
<name>A0A437J7K4_9SPHN</name>
<gene>
    <name evidence="2" type="ORF">ENE74_12020</name>
</gene>
<comment type="caution">
    <text evidence="2">The sequence shown here is derived from an EMBL/GenBank/DDBJ whole genome shotgun (WGS) entry which is preliminary data.</text>
</comment>
<evidence type="ECO:0000256" key="1">
    <source>
        <dbReference type="SAM" id="SignalP"/>
    </source>
</evidence>
<reference evidence="2 3" key="1">
    <citation type="submission" date="2019-01" db="EMBL/GenBank/DDBJ databases">
        <authorList>
            <person name="Chen W.-M."/>
        </authorList>
    </citation>
    <scope>NUCLEOTIDE SEQUENCE [LARGE SCALE GENOMIC DNA]</scope>
    <source>
        <strain evidence="2 3">TLA-22</strain>
    </source>
</reference>
<dbReference type="RefSeq" id="WP_127691140.1">
    <property type="nucleotide sequence ID" value="NZ_RZUL01000003.1"/>
</dbReference>
<sequence length="172" mass="17828">MQIAKVLTMLALCVTPVAAPAQQPATDCPAKPALDYPWQDWTLPKAGMAGYQTSDARTLLLGSALEATLHPQGHMVYAAKPGKDGGAATFGGIFRLNLAKPSRVGIALSGAAWLDVVIGAAPAVSIDHGHGPACSGIRKIVWFNLPKGANLVQIANAPTETIRIMAIEKPAG</sequence>